<keyword evidence="4 8" id="KW-0812">Transmembrane</keyword>
<feature type="domain" description="CN hydrolase" evidence="9">
    <location>
        <begin position="210"/>
        <end position="434"/>
    </location>
</feature>
<evidence type="ECO:0000256" key="1">
    <source>
        <dbReference type="ARBA" id="ARBA00004651"/>
    </source>
</evidence>
<dbReference type="RefSeq" id="WP_123232121.1">
    <property type="nucleotide sequence ID" value="NZ_RJSG01000001.1"/>
</dbReference>
<dbReference type="PANTHER" id="PTHR38686">
    <property type="entry name" value="APOLIPOPROTEIN N-ACYLTRANSFERASE"/>
    <property type="match status" value="1"/>
</dbReference>
<keyword evidence="3" id="KW-0808">Transferase</keyword>
<dbReference type="SUPFAM" id="SSF56317">
    <property type="entry name" value="Carbon-nitrogen hydrolase"/>
    <property type="match status" value="1"/>
</dbReference>
<feature type="transmembrane region" description="Helical" evidence="8">
    <location>
        <begin position="82"/>
        <end position="102"/>
    </location>
</feature>
<dbReference type="Gene3D" id="3.60.110.10">
    <property type="entry name" value="Carbon-nitrogen hydrolase"/>
    <property type="match status" value="1"/>
</dbReference>
<evidence type="ECO:0000313" key="10">
    <source>
        <dbReference type="EMBL" id="RNL80914.1"/>
    </source>
</evidence>
<feature type="transmembrane region" description="Helical" evidence="8">
    <location>
        <begin position="57"/>
        <end position="76"/>
    </location>
</feature>
<dbReference type="InterPro" id="IPR045378">
    <property type="entry name" value="LNT_N"/>
</dbReference>
<dbReference type="GO" id="GO:0042158">
    <property type="term" value="P:lipoprotein biosynthetic process"/>
    <property type="evidence" value="ECO:0007669"/>
    <property type="project" value="InterPro"/>
</dbReference>
<dbReference type="OrthoDB" id="9811121at2"/>
<keyword evidence="6 8" id="KW-0472">Membrane</keyword>
<keyword evidence="7" id="KW-0012">Acyltransferase</keyword>
<dbReference type="InterPro" id="IPR036526">
    <property type="entry name" value="C-N_Hydrolase_sf"/>
</dbReference>
<dbReference type="Proteomes" id="UP000277094">
    <property type="component" value="Unassembled WGS sequence"/>
</dbReference>
<dbReference type="EMBL" id="RJSG01000001">
    <property type="protein sequence ID" value="RNL80914.1"/>
    <property type="molecule type" value="Genomic_DNA"/>
</dbReference>
<accession>A0A3N0DZ79</accession>
<keyword evidence="5 8" id="KW-1133">Transmembrane helix</keyword>
<comment type="caution">
    <text evidence="10">The sequence shown here is derived from an EMBL/GenBank/DDBJ whole genome shotgun (WGS) entry which is preliminary data.</text>
</comment>
<evidence type="ECO:0000256" key="7">
    <source>
        <dbReference type="ARBA" id="ARBA00023315"/>
    </source>
</evidence>
<dbReference type="Pfam" id="PF20154">
    <property type="entry name" value="LNT_N"/>
    <property type="match status" value="1"/>
</dbReference>
<organism evidence="10 11">
    <name type="scientific">Nocardioides marmorisolisilvae</name>
    <dbReference type="NCBI Taxonomy" id="1542737"/>
    <lineage>
        <taxon>Bacteria</taxon>
        <taxon>Bacillati</taxon>
        <taxon>Actinomycetota</taxon>
        <taxon>Actinomycetes</taxon>
        <taxon>Propionibacteriales</taxon>
        <taxon>Nocardioidaceae</taxon>
        <taxon>Nocardioides</taxon>
    </lineage>
</organism>
<dbReference type="InterPro" id="IPR003010">
    <property type="entry name" value="C-N_Hydrolase"/>
</dbReference>
<comment type="subcellular location">
    <subcellularLocation>
        <location evidence="1">Cell membrane</location>
        <topology evidence="1">Multi-pass membrane protein</topology>
    </subcellularLocation>
</comment>
<keyword evidence="11" id="KW-1185">Reference proteome</keyword>
<evidence type="ECO:0000256" key="3">
    <source>
        <dbReference type="ARBA" id="ARBA00022679"/>
    </source>
</evidence>
<dbReference type="Pfam" id="PF00795">
    <property type="entry name" value="CN_hydrolase"/>
    <property type="match status" value="1"/>
</dbReference>
<proteinExistence type="predicted"/>
<feature type="transmembrane region" description="Helical" evidence="8">
    <location>
        <begin position="20"/>
        <end position="45"/>
    </location>
</feature>
<reference evidence="10 11" key="1">
    <citation type="submission" date="2018-11" db="EMBL/GenBank/DDBJ databases">
        <authorList>
            <person name="Li F."/>
        </authorList>
    </citation>
    <scope>NUCLEOTIDE SEQUENCE [LARGE SCALE GENOMIC DNA]</scope>
    <source>
        <strain evidence="10 11">KIS18-7</strain>
    </source>
</reference>
<dbReference type="AlphaFoldDB" id="A0A3N0DZ79"/>
<evidence type="ECO:0000256" key="4">
    <source>
        <dbReference type="ARBA" id="ARBA00022692"/>
    </source>
</evidence>
<dbReference type="PROSITE" id="PS50263">
    <property type="entry name" value="CN_HYDROLASE"/>
    <property type="match status" value="1"/>
</dbReference>
<feature type="transmembrane region" description="Helical" evidence="8">
    <location>
        <begin position="447"/>
        <end position="468"/>
    </location>
</feature>
<name>A0A3N0DZ79_9ACTN</name>
<evidence type="ECO:0000259" key="9">
    <source>
        <dbReference type="PROSITE" id="PS50263"/>
    </source>
</evidence>
<feature type="transmembrane region" description="Helical" evidence="8">
    <location>
        <begin position="114"/>
        <end position="133"/>
    </location>
</feature>
<sequence>MISGSARRIAEGIGLSVLSAVALVLASSSYGVWPLVFVAFVPLVVAQNRVLPARWSGLALGVAVGGYLVWILWDTFLPGQRWIFAVLVPGLIGGGWFSRLCLDRTGRRHVWSDPVVWTAVLFVLALTPIASWVDPAYALYHQAWLIQPISLVGIAGLNLVVMLVNYALAGLVVSAGRTKVVAAVSVAAAAAAWVGSSALMLAHHDDGPVVRVAVVQPGITDLRSPAGDTSRRADLRRTLTGLEAATVRAQAKGAQLVVWPEEVLRYVTLDESFDAELQALARSTGTLIVTGFTEDHERFNRALLVGPGGRMLTYDKRHPVTFQGDHSVGGPVRVADTELGRIAPIICYDLDYPETARQAVRTGAQLLAVPSWDWSGIAEQHYAHLVFRSVENGVPAAKADTAWDSVIVDSDGRIRARHISTGGDTALLVADVHLGTGATFYTRHGDLLGWAVVVVAGLWGAYATAAIARRRRA</sequence>
<evidence type="ECO:0000256" key="6">
    <source>
        <dbReference type="ARBA" id="ARBA00023136"/>
    </source>
</evidence>
<dbReference type="PANTHER" id="PTHR38686:SF1">
    <property type="entry name" value="APOLIPOPROTEIN N-ACYLTRANSFERASE"/>
    <property type="match status" value="1"/>
</dbReference>
<feature type="transmembrane region" description="Helical" evidence="8">
    <location>
        <begin position="180"/>
        <end position="202"/>
    </location>
</feature>
<evidence type="ECO:0000256" key="5">
    <source>
        <dbReference type="ARBA" id="ARBA00022989"/>
    </source>
</evidence>
<evidence type="ECO:0000256" key="2">
    <source>
        <dbReference type="ARBA" id="ARBA00022475"/>
    </source>
</evidence>
<dbReference type="InterPro" id="IPR004563">
    <property type="entry name" value="Apolipo_AcylTrfase"/>
</dbReference>
<dbReference type="GO" id="GO:0005886">
    <property type="term" value="C:plasma membrane"/>
    <property type="evidence" value="ECO:0007669"/>
    <property type="project" value="UniProtKB-SubCell"/>
</dbReference>
<evidence type="ECO:0000313" key="11">
    <source>
        <dbReference type="Proteomes" id="UP000277094"/>
    </source>
</evidence>
<dbReference type="GO" id="GO:0016410">
    <property type="term" value="F:N-acyltransferase activity"/>
    <property type="evidence" value="ECO:0007669"/>
    <property type="project" value="InterPro"/>
</dbReference>
<evidence type="ECO:0000256" key="8">
    <source>
        <dbReference type="SAM" id="Phobius"/>
    </source>
</evidence>
<protein>
    <recommendedName>
        <fullName evidence="9">CN hydrolase domain-containing protein</fullName>
    </recommendedName>
</protein>
<keyword evidence="2" id="KW-1003">Cell membrane</keyword>
<feature type="transmembrane region" description="Helical" evidence="8">
    <location>
        <begin position="145"/>
        <end position="168"/>
    </location>
</feature>
<gene>
    <name evidence="10" type="ORF">EFL95_00550</name>
</gene>